<feature type="region of interest" description="Disordered" evidence="1">
    <location>
        <begin position="1"/>
        <end position="38"/>
    </location>
</feature>
<protein>
    <submittedName>
        <fullName evidence="2">Uncharacterized protein</fullName>
    </submittedName>
</protein>
<organism evidence="2 3">
    <name type="scientific">Ceriporiopsis subvermispora (strain B)</name>
    <name type="common">White-rot fungus</name>
    <name type="synonym">Gelatoporia subvermispora</name>
    <dbReference type="NCBI Taxonomy" id="914234"/>
    <lineage>
        <taxon>Eukaryota</taxon>
        <taxon>Fungi</taxon>
        <taxon>Dikarya</taxon>
        <taxon>Basidiomycota</taxon>
        <taxon>Agaricomycotina</taxon>
        <taxon>Agaricomycetes</taxon>
        <taxon>Polyporales</taxon>
        <taxon>Gelatoporiaceae</taxon>
        <taxon>Gelatoporia</taxon>
    </lineage>
</organism>
<dbReference type="HOGENOM" id="CLU_754393_0_0_1"/>
<gene>
    <name evidence="2" type="ORF">CERSUDRAFT_117860</name>
</gene>
<dbReference type="Proteomes" id="UP000016930">
    <property type="component" value="Unassembled WGS sequence"/>
</dbReference>
<dbReference type="STRING" id="914234.M2R4C6"/>
<sequence length="367" mass="41016">MASINAHNDNEPLLPIDASLPSPSAECDNHSPPARGWLSKDVSGDLNIERLKDQLGKMLNNHGDIIALFRSVSVQLCAARNAEDDLVGEWDVLRRRYVTVFEDSQCSASKCAAYLDSFKDVLLPSAMLAPTFELSQLEDFTNAIETHETEAKDLKSKFQSIAYDLCIFRGKIILRVAQAAPSAWAKFWKDVEKFCINMWQTICRLLELIGKAVQSLVSGVHRVKLDCFAFRLELEMRSFSPFTSDIGPSLREVAARIGPDSSVLVEKLRGFEGIWHLVFIACSDLRTYLQQARNLAELDRVEILGKASDKFSPLAQCLREFAAGQDTTRWESWSWSASDISGSCNTSGWAKNGEWGSNGESDWHLDD</sequence>
<dbReference type="AlphaFoldDB" id="M2R4C6"/>
<name>M2R4C6_CERS8</name>
<evidence type="ECO:0000313" key="3">
    <source>
        <dbReference type="Proteomes" id="UP000016930"/>
    </source>
</evidence>
<reference evidence="2 3" key="1">
    <citation type="journal article" date="2012" name="Proc. Natl. Acad. Sci. U.S.A.">
        <title>Comparative genomics of Ceriporiopsis subvermispora and Phanerochaete chrysosporium provide insight into selective ligninolysis.</title>
        <authorList>
            <person name="Fernandez-Fueyo E."/>
            <person name="Ruiz-Duenas F.J."/>
            <person name="Ferreira P."/>
            <person name="Floudas D."/>
            <person name="Hibbett D.S."/>
            <person name="Canessa P."/>
            <person name="Larrondo L.F."/>
            <person name="James T.Y."/>
            <person name="Seelenfreund D."/>
            <person name="Lobos S."/>
            <person name="Polanco R."/>
            <person name="Tello M."/>
            <person name="Honda Y."/>
            <person name="Watanabe T."/>
            <person name="Watanabe T."/>
            <person name="Ryu J.S."/>
            <person name="Kubicek C.P."/>
            <person name="Schmoll M."/>
            <person name="Gaskell J."/>
            <person name="Hammel K.E."/>
            <person name="St John F.J."/>
            <person name="Vanden Wymelenberg A."/>
            <person name="Sabat G."/>
            <person name="Splinter BonDurant S."/>
            <person name="Syed K."/>
            <person name="Yadav J.S."/>
            <person name="Doddapaneni H."/>
            <person name="Subramanian V."/>
            <person name="Lavin J.L."/>
            <person name="Oguiza J.A."/>
            <person name="Perez G."/>
            <person name="Pisabarro A.G."/>
            <person name="Ramirez L."/>
            <person name="Santoyo F."/>
            <person name="Master E."/>
            <person name="Coutinho P.M."/>
            <person name="Henrissat B."/>
            <person name="Lombard V."/>
            <person name="Magnuson J.K."/>
            <person name="Kuees U."/>
            <person name="Hori C."/>
            <person name="Igarashi K."/>
            <person name="Samejima M."/>
            <person name="Held B.W."/>
            <person name="Barry K.W."/>
            <person name="LaButti K.M."/>
            <person name="Lapidus A."/>
            <person name="Lindquist E.A."/>
            <person name="Lucas S.M."/>
            <person name="Riley R."/>
            <person name="Salamov A.A."/>
            <person name="Hoffmeister D."/>
            <person name="Schwenk D."/>
            <person name="Hadar Y."/>
            <person name="Yarden O."/>
            <person name="de Vries R.P."/>
            <person name="Wiebenga A."/>
            <person name="Stenlid J."/>
            <person name="Eastwood D."/>
            <person name="Grigoriev I.V."/>
            <person name="Berka R.M."/>
            <person name="Blanchette R.A."/>
            <person name="Kersten P."/>
            <person name="Martinez A.T."/>
            <person name="Vicuna R."/>
            <person name="Cullen D."/>
        </authorList>
    </citation>
    <scope>NUCLEOTIDE SEQUENCE [LARGE SCALE GENOMIC DNA]</scope>
    <source>
        <strain evidence="2 3">B</strain>
    </source>
</reference>
<dbReference type="OrthoDB" id="2771500at2759"/>
<proteinExistence type="predicted"/>
<dbReference type="EMBL" id="KB445805">
    <property type="protein sequence ID" value="EMD33771.1"/>
    <property type="molecule type" value="Genomic_DNA"/>
</dbReference>
<accession>M2R4C6</accession>
<evidence type="ECO:0000313" key="2">
    <source>
        <dbReference type="EMBL" id="EMD33771.1"/>
    </source>
</evidence>
<evidence type="ECO:0000256" key="1">
    <source>
        <dbReference type="SAM" id="MobiDB-lite"/>
    </source>
</evidence>
<keyword evidence="3" id="KW-1185">Reference proteome</keyword>